<dbReference type="EMBL" id="JAVEPI010000004">
    <property type="protein sequence ID" value="KAK1441996.1"/>
    <property type="molecule type" value="Genomic_DNA"/>
</dbReference>
<accession>A0AAD8LMR1</accession>
<protein>
    <submittedName>
        <fullName evidence="3">Uncharacterized protein</fullName>
    </submittedName>
</protein>
<keyword evidence="4" id="KW-1185">Reference proteome</keyword>
<evidence type="ECO:0000313" key="3">
    <source>
        <dbReference type="EMBL" id="KAK1441996.1"/>
    </source>
</evidence>
<evidence type="ECO:0000256" key="1">
    <source>
        <dbReference type="SAM" id="Phobius"/>
    </source>
</evidence>
<feature type="transmembrane region" description="Helical" evidence="1">
    <location>
        <begin position="205"/>
        <end position="227"/>
    </location>
</feature>
<name>A0AAD8LMR1_BABGI</name>
<reference evidence="3" key="1">
    <citation type="submission" date="2023-08" db="EMBL/GenBank/DDBJ databases">
        <title>Draft sequence of the Babesia gibsoni genome.</title>
        <authorList>
            <person name="Yamagishi J.Y."/>
            <person name="Xuan X.X."/>
        </authorList>
    </citation>
    <scope>NUCLEOTIDE SEQUENCE</scope>
    <source>
        <strain evidence="3">Azabu</strain>
    </source>
</reference>
<gene>
    <name evidence="3" type="ORF">BgAZ_400260</name>
</gene>
<feature type="chain" id="PRO_5041980274" evidence="2">
    <location>
        <begin position="20"/>
        <end position="282"/>
    </location>
</feature>
<proteinExistence type="predicted"/>
<dbReference type="Proteomes" id="UP001230268">
    <property type="component" value="Unassembled WGS sequence"/>
</dbReference>
<organism evidence="3 4">
    <name type="scientific">Babesia gibsoni</name>
    <dbReference type="NCBI Taxonomy" id="33632"/>
    <lineage>
        <taxon>Eukaryota</taxon>
        <taxon>Sar</taxon>
        <taxon>Alveolata</taxon>
        <taxon>Apicomplexa</taxon>
        <taxon>Aconoidasida</taxon>
        <taxon>Piroplasmida</taxon>
        <taxon>Babesiidae</taxon>
        <taxon>Babesia</taxon>
    </lineage>
</organism>
<evidence type="ECO:0000313" key="4">
    <source>
        <dbReference type="Proteomes" id="UP001230268"/>
    </source>
</evidence>
<sequence length="282" mass="31981">MLSYVSLLTIAIIANVTFALSIPYPFDTDKKDIPELGGGDANSSVSSNIFGDEYLQKVESALKESYGDAELQFFRKMINDFQHQYEDGEDLELNDPALEEHISTHIGKDFMKHYSSESHEENHEMRRIARALVFLIKDQFKRLEELQQSYVKPNLDRFIQIQSLSKGMKIYTDTPCSTQAACDRLEMMINLCSYIRGGTHMAYEIFVVMVHVLGTMMAVLCGCLFVGPTQICFLQNFPYTCRIPFPVFSGMFQATTSVWQLVKVATNICRIYGDPGFGSVFA</sequence>
<evidence type="ECO:0000256" key="2">
    <source>
        <dbReference type="SAM" id="SignalP"/>
    </source>
</evidence>
<keyword evidence="1" id="KW-1133">Transmembrane helix</keyword>
<keyword evidence="2" id="KW-0732">Signal</keyword>
<feature type="signal peptide" evidence="2">
    <location>
        <begin position="1"/>
        <end position="19"/>
    </location>
</feature>
<comment type="caution">
    <text evidence="3">The sequence shown here is derived from an EMBL/GenBank/DDBJ whole genome shotgun (WGS) entry which is preliminary data.</text>
</comment>
<keyword evidence="1" id="KW-0472">Membrane</keyword>
<dbReference type="AlphaFoldDB" id="A0AAD8LMR1"/>
<keyword evidence="1" id="KW-0812">Transmembrane</keyword>